<comment type="caution">
    <text evidence="1">The sequence shown here is derived from an EMBL/GenBank/DDBJ whole genome shotgun (WGS) entry which is preliminary data.</text>
</comment>
<organism evidence="1 2">
    <name type="scientific">Drosophila gunungcola</name>
    <name type="common">fruit fly</name>
    <dbReference type="NCBI Taxonomy" id="103775"/>
    <lineage>
        <taxon>Eukaryota</taxon>
        <taxon>Metazoa</taxon>
        <taxon>Ecdysozoa</taxon>
        <taxon>Arthropoda</taxon>
        <taxon>Hexapoda</taxon>
        <taxon>Insecta</taxon>
        <taxon>Pterygota</taxon>
        <taxon>Neoptera</taxon>
        <taxon>Endopterygota</taxon>
        <taxon>Diptera</taxon>
        <taxon>Brachycera</taxon>
        <taxon>Muscomorpha</taxon>
        <taxon>Ephydroidea</taxon>
        <taxon>Drosophilidae</taxon>
        <taxon>Drosophila</taxon>
        <taxon>Sophophora</taxon>
    </lineage>
</organism>
<dbReference type="EMBL" id="JAMKOV010000001">
    <property type="protein sequence ID" value="KAI8044561.1"/>
    <property type="molecule type" value="Genomic_DNA"/>
</dbReference>
<sequence>MASTSEDDPSRRPCTGRIPTHLGHVRISLPDNSRPSYRWTTFSWMTRAFTAAASTFRTRPRVIIELT</sequence>
<keyword evidence="2" id="KW-1185">Reference proteome</keyword>
<proteinExistence type="predicted"/>
<dbReference type="Proteomes" id="UP001059596">
    <property type="component" value="Chromosome 3R"/>
</dbReference>
<evidence type="ECO:0000313" key="2">
    <source>
        <dbReference type="Proteomes" id="UP001059596"/>
    </source>
</evidence>
<protein>
    <submittedName>
        <fullName evidence="1">Uncharacterized protein</fullName>
    </submittedName>
</protein>
<reference evidence="1" key="1">
    <citation type="journal article" date="2023" name="Genome Biol. Evol.">
        <title>Long-read-based Genome Assembly of Drosophila gunungcola Reveals Fewer Chemosensory Genes in Flower-breeding Species.</title>
        <authorList>
            <person name="Negi A."/>
            <person name="Liao B.Y."/>
            <person name="Yeh S.D."/>
        </authorList>
    </citation>
    <scope>NUCLEOTIDE SEQUENCE</scope>
    <source>
        <strain evidence="1">Sukarami</strain>
    </source>
</reference>
<dbReference type="AlphaFoldDB" id="A0A9P9YWT3"/>
<accession>A0A9P9YWT3</accession>
<evidence type="ECO:0000313" key="1">
    <source>
        <dbReference type="EMBL" id="KAI8044561.1"/>
    </source>
</evidence>
<name>A0A9P9YWT3_9MUSC</name>
<gene>
    <name evidence="1" type="ORF">M5D96_000730</name>
</gene>